<evidence type="ECO:0000313" key="6">
    <source>
        <dbReference type="Proteomes" id="UP000823772"/>
    </source>
</evidence>
<evidence type="ECO:0000256" key="1">
    <source>
        <dbReference type="ARBA" id="ARBA00004442"/>
    </source>
</evidence>
<comment type="subcellular location">
    <subcellularLocation>
        <location evidence="1">Cell outer membrane</location>
    </subcellularLocation>
</comment>
<keyword evidence="2" id="KW-0472">Membrane</keyword>
<proteinExistence type="predicted"/>
<keyword evidence="3" id="KW-0998">Cell outer membrane</keyword>
<gene>
    <name evidence="5" type="ORF">IAC87_04000</name>
</gene>
<feature type="signal peptide" evidence="4">
    <location>
        <begin position="1"/>
        <end position="30"/>
    </location>
</feature>
<dbReference type="GO" id="GO:0009279">
    <property type="term" value="C:cell outer membrane"/>
    <property type="evidence" value="ECO:0007669"/>
    <property type="project" value="UniProtKB-SubCell"/>
</dbReference>
<evidence type="ECO:0000256" key="4">
    <source>
        <dbReference type="SAM" id="SignalP"/>
    </source>
</evidence>
<dbReference type="Gene3D" id="2.40.170.20">
    <property type="entry name" value="TonB-dependent receptor, beta-barrel domain"/>
    <property type="match status" value="1"/>
</dbReference>
<reference evidence="5" key="1">
    <citation type="submission" date="2020-10" db="EMBL/GenBank/DDBJ databases">
        <authorList>
            <person name="Gilroy R."/>
        </authorList>
    </citation>
    <scope>NUCLEOTIDE SEQUENCE</scope>
    <source>
        <strain evidence="5">B3-2255</strain>
    </source>
</reference>
<dbReference type="SUPFAM" id="SSF56935">
    <property type="entry name" value="Porins"/>
    <property type="match status" value="1"/>
</dbReference>
<accession>A0A9D9J202</accession>
<comment type="caution">
    <text evidence="5">The sequence shown here is derived from an EMBL/GenBank/DDBJ whole genome shotgun (WGS) entry which is preliminary data.</text>
</comment>
<feature type="chain" id="PRO_5038824078" evidence="4">
    <location>
        <begin position="31"/>
        <end position="572"/>
    </location>
</feature>
<reference evidence="5" key="2">
    <citation type="journal article" date="2021" name="PeerJ">
        <title>Extensive microbial diversity within the chicken gut microbiome revealed by metagenomics and culture.</title>
        <authorList>
            <person name="Gilroy R."/>
            <person name="Ravi A."/>
            <person name="Getino M."/>
            <person name="Pursley I."/>
            <person name="Horton D.L."/>
            <person name="Alikhan N.F."/>
            <person name="Baker D."/>
            <person name="Gharbi K."/>
            <person name="Hall N."/>
            <person name="Watson M."/>
            <person name="Adriaenssens E.M."/>
            <person name="Foster-Nyarko E."/>
            <person name="Jarju S."/>
            <person name="Secka A."/>
            <person name="Antonio M."/>
            <person name="Oren A."/>
            <person name="Chaudhuri R.R."/>
            <person name="La Ragione R."/>
            <person name="Hildebrand F."/>
            <person name="Pallen M.J."/>
        </authorList>
    </citation>
    <scope>NUCLEOTIDE SEQUENCE</scope>
    <source>
        <strain evidence="5">B3-2255</strain>
    </source>
</reference>
<name>A0A9D9J202_9BACT</name>
<dbReference type="EMBL" id="JADILY010000081">
    <property type="protein sequence ID" value="MBO8481693.1"/>
    <property type="molecule type" value="Genomic_DNA"/>
</dbReference>
<dbReference type="InterPro" id="IPR036942">
    <property type="entry name" value="Beta-barrel_TonB_sf"/>
</dbReference>
<keyword evidence="4" id="KW-0732">Signal</keyword>
<organism evidence="5 6">
    <name type="scientific">Candidatus Merdivivens faecigallinarum</name>
    <dbReference type="NCBI Taxonomy" id="2840871"/>
    <lineage>
        <taxon>Bacteria</taxon>
        <taxon>Pseudomonadati</taxon>
        <taxon>Bacteroidota</taxon>
        <taxon>Bacteroidia</taxon>
        <taxon>Bacteroidales</taxon>
        <taxon>Muribaculaceae</taxon>
        <taxon>Muribaculaceae incertae sedis</taxon>
        <taxon>Candidatus Merdivivens</taxon>
    </lineage>
</organism>
<protein>
    <submittedName>
        <fullName evidence="5">Uncharacterized protein</fullName>
    </submittedName>
</protein>
<evidence type="ECO:0000256" key="2">
    <source>
        <dbReference type="ARBA" id="ARBA00023136"/>
    </source>
</evidence>
<dbReference type="AlphaFoldDB" id="A0A9D9J202"/>
<dbReference type="Proteomes" id="UP000823772">
    <property type="component" value="Unassembled WGS sequence"/>
</dbReference>
<sequence>MGKKNIIRILSVWMFAAVLHATGFPGHASAQSLNPTVEVTRRFETSLKEIHKSPLALSALDSLMSGTLDFDYSVFDRGLGEGRKFIPNAFGAVNLPSGKKEPVFLFDAGLGTGAAFPFLSHAAMDLALPIGKNFSLAVYGSHRGYFGNLSQLSFDTGVSEKTGVEYNDVIDMGNSAGISGKYSWKTGAFRFGVDYYGIMSRQSAARRDFNSLSGTIGVSSCRTDADYFYYRADVGYSYSDDRYSYPGAAVSGIIENKADALVSIGPVFRRHHGVIADIGLRFAAYSGYRDLTVAAVDFVPRYHYSKGRWNIAAGVRFSVCFTDAAASAAMPDGTNGTNWIFPSADVSFMAVKDYLWLGVAADGGNGLNRHSELVEKYPFLAPGGIYGSFQNFTVTPYRLSFKLSGRVRSWLSYEAHVRYGRQWGMATFAMADALTPYMSYTLSSDFFNAGTSLSFSSKAVKVEAGFEYDDYFNVRGNGNELLPPAVRGNGSVEYNWRQRVFISVGAVFSGKWGTAPYVIPAWVDLRAEVEYRFNEKFSVFVSGGNLLNDTIQYQPLQAVSGINFMAGIGLKL</sequence>
<evidence type="ECO:0000256" key="3">
    <source>
        <dbReference type="ARBA" id="ARBA00023237"/>
    </source>
</evidence>
<evidence type="ECO:0000313" key="5">
    <source>
        <dbReference type="EMBL" id="MBO8481693.1"/>
    </source>
</evidence>